<protein>
    <recommendedName>
        <fullName evidence="2">AB hydrolase-1 domain-containing protein</fullName>
    </recommendedName>
</protein>
<dbReference type="Pfam" id="PF00561">
    <property type="entry name" value="Abhydrolase_1"/>
    <property type="match status" value="1"/>
</dbReference>
<sequence length="354" mass="38162">MKPSLPVLVLRWSFRLLLGGVMVIALVLLAFRWQAQQREVRDPQTSAPATGRFVDAAGLHFFVQEAGPMQGPVVVFIHGTGAWSETWRESMQTAAAAGYRAIALDVPPFGYSQRPADGDYSRAAQARRILGVLDALKIDRVVLVGHSFGAGATMETVFLAPERVRGVVLVDAALALTRDPDADPEGPWALRAFLAAAPVRDAVVASLLTNPDYTERLLQKFVHDPQAATPARVQVYQQPLALAGSTSAVGQWLPTLLLPGPPSKSDDADAYRTLRLPVRLIWGDQDDITPLAQGRQIETLVPGAHLVSLPGIGHIPQIEDSPHFRTVLLEQLQAIVPSAPPASEPLPTDALLSH</sequence>
<dbReference type="STRING" id="1121015.GCA_000420545_01053"/>
<dbReference type="Proteomes" id="UP000029385">
    <property type="component" value="Unassembled WGS sequence"/>
</dbReference>
<name>A0A091AYN0_9GAMM</name>
<dbReference type="SUPFAM" id="SSF53474">
    <property type="entry name" value="alpha/beta-Hydrolases"/>
    <property type="match status" value="1"/>
</dbReference>
<dbReference type="PRINTS" id="PR00111">
    <property type="entry name" value="ABHYDROLASE"/>
</dbReference>
<dbReference type="AlphaFoldDB" id="A0A091AYN0"/>
<accession>A0A091AYN0</accession>
<comment type="caution">
    <text evidence="3">The sequence shown here is derived from an EMBL/GenBank/DDBJ whole genome shotgun (WGS) entry which is preliminary data.</text>
</comment>
<keyword evidence="1" id="KW-0472">Membrane</keyword>
<dbReference type="RefSeq" id="WP_022968696.1">
    <property type="nucleotide sequence ID" value="NZ_ATVD01000002.1"/>
</dbReference>
<dbReference type="InterPro" id="IPR029058">
    <property type="entry name" value="AB_hydrolase_fold"/>
</dbReference>
<evidence type="ECO:0000256" key="1">
    <source>
        <dbReference type="SAM" id="Phobius"/>
    </source>
</evidence>
<reference evidence="3 4" key="1">
    <citation type="submission" date="2013-09" db="EMBL/GenBank/DDBJ databases">
        <title>Genome sequencing of Arenimonas oryziterrae.</title>
        <authorList>
            <person name="Chen F."/>
            <person name="Wang G."/>
        </authorList>
    </citation>
    <scope>NUCLEOTIDE SEQUENCE [LARGE SCALE GENOMIC DNA]</scope>
    <source>
        <strain evidence="3 4">YC6267</strain>
    </source>
</reference>
<gene>
    <name evidence="3" type="ORF">N789_00535</name>
</gene>
<dbReference type="EMBL" id="AVCI01000001">
    <property type="protein sequence ID" value="KFN44526.1"/>
    <property type="molecule type" value="Genomic_DNA"/>
</dbReference>
<feature type="transmembrane region" description="Helical" evidence="1">
    <location>
        <begin position="12"/>
        <end position="31"/>
    </location>
</feature>
<dbReference type="PANTHER" id="PTHR43689:SF8">
    <property type="entry name" value="ALPHA_BETA-HYDROLASES SUPERFAMILY PROTEIN"/>
    <property type="match status" value="1"/>
</dbReference>
<keyword evidence="4" id="KW-1185">Reference proteome</keyword>
<dbReference type="Gene3D" id="3.40.50.1820">
    <property type="entry name" value="alpha/beta hydrolase"/>
    <property type="match status" value="1"/>
</dbReference>
<organism evidence="3 4">
    <name type="scientific">Arenimonas oryziterrae DSM 21050 = YC6267</name>
    <dbReference type="NCBI Taxonomy" id="1121015"/>
    <lineage>
        <taxon>Bacteria</taxon>
        <taxon>Pseudomonadati</taxon>
        <taxon>Pseudomonadota</taxon>
        <taxon>Gammaproteobacteria</taxon>
        <taxon>Lysobacterales</taxon>
        <taxon>Lysobacteraceae</taxon>
        <taxon>Arenimonas</taxon>
    </lineage>
</organism>
<dbReference type="InterPro" id="IPR000073">
    <property type="entry name" value="AB_hydrolase_1"/>
</dbReference>
<dbReference type="PATRIC" id="fig|1121015.4.peg.107"/>
<dbReference type="PANTHER" id="PTHR43689">
    <property type="entry name" value="HYDROLASE"/>
    <property type="match status" value="1"/>
</dbReference>
<feature type="domain" description="AB hydrolase-1" evidence="2">
    <location>
        <begin position="72"/>
        <end position="320"/>
    </location>
</feature>
<keyword evidence="1" id="KW-1133">Transmembrane helix</keyword>
<keyword evidence="1" id="KW-0812">Transmembrane</keyword>
<dbReference type="eggNOG" id="COG0596">
    <property type="taxonomic scope" value="Bacteria"/>
</dbReference>
<evidence type="ECO:0000313" key="4">
    <source>
        <dbReference type="Proteomes" id="UP000029385"/>
    </source>
</evidence>
<evidence type="ECO:0000313" key="3">
    <source>
        <dbReference type="EMBL" id="KFN44526.1"/>
    </source>
</evidence>
<proteinExistence type="predicted"/>
<dbReference type="OrthoDB" id="2086224at2"/>
<evidence type="ECO:0000259" key="2">
    <source>
        <dbReference type="Pfam" id="PF00561"/>
    </source>
</evidence>